<sequence>MAVGEPFLFCGRIVEAYYTNPELDTVAILWSDGDKNREYYVNVDEEDDQFNALLKEWSYESLDECTRNRNENTRQEFRDAFHRYATERNLYGHGDDGTRDFPEGQFPEERLDRLDLIFEYDVSGKWAVERKEQLFKLKLKMFEQDCVKSSKSKTKKAAIRKADTPLEAIKAYAAFVK</sequence>
<dbReference type="EMBL" id="UINC01020019">
    <property type="protein sequence ID" value="SVA84476.1"/>
    <property type="molecule type" value="Genomic_DNA"/>
</dbReference>
<proteinExistence type="predicted"/>
<accession>A0A381Z5B3</accession>
<reference evidence="1" key="1">
    <citation type="submission" date="2018-05" db="EMBL/GenBank/DDBJ databases">
        <authorList>
            <person name="Lanie J.A."/>
            <person name="Ng W.-L."/>
            <person name="Kazmierczak K.M."/>
            <person name="Andrzejewski T.M."/>
            <person name="Davidsen T.M."/>
            <person name="Wayne K.J."/>
            <person name="Tettelin H."/>
            <person name="Glass J.I."/>
            <person name="Rusch D."/>
            <person name="Podicherti R."/>
            <person name="Tsui H.-C.T."/>
            <person name="Winkler M.E."/>
        </authorList>
    </citation>
    <scope>NUCLEOTIDE SEQUENCE</scope>
</reference>
<name>A0A381Z5B3_9ZZZZ</name>
<dbReference type="AlphaFoldDB" id="A0A381Z5B3"/>
<gene>
    <name evidence="1" type="ORF">METZ01_LOCUS137330</name>
</gene>
<organism evidence="1">
    <name type="scientific">marine metagenome</name>
    <dbReference type="NCBI Taxonomy" id="408172"/>
    <lineage>
        <taxon>unclassified sequences</taxon>
        <taxon>metagenomes</taxon>
        <taxon>ecological metagenomes</taxon>
    </lineage>
</organism>
<protein>
    <submittedName>
        <fullName evidence="1">Uncharacterized protein</fullName>
    </submittedName>
</protein>
<evidence type="ECO:0000313" key="1">
    <source>
        <dbReference type="EMBL" id="SVA84476.1"/>
    </source>
</evidence>